<feature type="region of interest" description="Disordered" evidence="1">
    <location>
        <begin position="421"/>
        <end position="447"/>
    </location>
</feature>
<name>A0A0N1I2Y8_LEPSE</name>
<feature type="region of interest" description="Disordered" evidence="1">
    <location>
        <begin position="1095"/>
        <end position="1145"/>
    </location>
</feature>
<feature type="region of interest" description="Disordered" evidence="1">
    <location>
        <begin position="153"/>
        <end position="221"/>
    </location>
</feature>
<feature type="compositionally biased region" description="Acidic residues" evidence="1">
    <location>
        <begin position="1760"/>
        <end position="1772"/>
    </location>
</feature>
<protein>
    <submittedName>
        <fullName evidence="2">Uncharacterized protein</fullName>
    </submittedName>
</protein>
<feature type="region of interest" description="Disordered" evidence="1">
    <location>
        <begin position="320"/>
        <end position="351"/>
    </location>
</feature>
<dbReference type="VEuPathDB" id="TriTrypDB:Lsey_0013_0390"/>
<accession>A0A0N1I2Y8</accession>
<evidence type="ECO:0000313" key="3">
    <source>
        <dbReference type="Proteomes" id="UP000038009"/>
    </source>
</evidence>
<keyword evidence="3" id="KW-1185">Reference proteome</keyword>
<feature type="region of interest" description="Disordered" evidence="1">
    <location>
        <begin position="1787"/>
        <end position="1827"/>
    </location>
</feature>
<sequence length="2070" mass="217024">MSDPAAPAGSGFSPLGNAGRSSNTSGNVGLAGSALLPTITAELRSEFHPLLSALASSGSDISATYIMELLFTLVRVDAVLHSDERHLLVSTSQQLITKQLRQLQTVHNKVKLLDENIRFVEELIERCAALQFLCGSREEVIDDAADDAAEMATTAPDIGTGTEDEEAGSTDNEEDAGGEPAALRRQRVATSGEAKAALRGRNRNSPLNTTRSTASSANRQRYFSFDGDLDALIDRSNNASAAQRQQQERKRAGEKRGPKATCSTGGDTNNFTVSLTTKLLRQQHRQHTPPQPLPPTIDATPTAAAATPAGCGTLKSDVTLDALTPPDDNDEGSAVRDGAGPCGDSSKSNVNANTSATPAVCAGVQQALQEHFRQSVKRNLTGFAWATPCGPGSSECPTAPALGDASASASYKEKAAAGCISSLQPPSSTGPPRPPPPASLRSTTTINSNSLHPGLVAASSANQINMLSVDGGGGGGSLYLSVHSSPRHDPVDTARVWDRMFWDFLDGRTATADLVVLLSLLNDDSAALAALQTSEMDKRCTGNESMAATTASSISASKAGTKTSGYGVGASSSRLAGLNRDPTTKAVAATATPTPECGALPLMQALKLTGSYAELLPAPMLSNMSIASAAAAAAAGVSLPAIVGVAAAEDAAFLRIRRDRAGEQTEDEELARSAYCTSDTPVLYAVNSAMANLRGDSGSGNVVQDLSNVDSLALRPSPPPPQQSPQQWINLDDYAMAEEARLHRDFWAHVPAILVTLAEGLMYGDDHNRNSADAQGKAGSDDTSSANGDNSPRQQKQRTSTATTALPAEAGGEVADAPANASFLYDSADLRDSHDSTGDGERWREVTSQKDRTAESVGEEEAAVFVPLHPPSSAALQLLPILSPQLRNYTRAMEHLFQAAPEYARSTQVQHARALANAVAQQQQQVQQLGTPGSNDPNVVSRFTSASELAEVGNAVTTTTGGVAVDSGSTNVMRGLTRAATHRSSVTDLQEMNEIAYYYHKNGVDRRGTTPPPSGGNCNSGNGTGKSTQPSLLPSTAATATAAAAAVSPEPADLGLLGDGSRTEVRPVDVVMYALVTAVYVQCAVPLEHYHRRQMTHGGGKDVSGADGRSTAIPHVSGPDGKTSPSESLCSPIGGPSPQLGLGWPNGAQLISPGMSFAGDGTGPVDGAAEDERTTNLFTNGSLSYAANAVASNFSGAPGCWGTGGGGRGNLPSNTSFGLSSHLPRPAQLQSLNVFSGSRLDNASFAALMLQPQNLSFDLSRSPTEAALSLLRNVHEDRADGAIHGAPLSMHFALQNVLACAMEFSWVSLPSIMKAELQNLHAQLQATRNAVQRMEGQVRGELALLLFRVLSMVLDWLMPAVYVADPRIWLFYRKWCCDLYRVLCTDLNLLNEFCKLLNQSGVAVIAANPGGGAEASRTREGRRAASVTSAATTPIHKPARVKRHAFTPPRPTRQLGSPVLSTGAPVAKTRTGGGLDTARTGSASTEISEGATVASPYRREEQHGSSSDKDAEADRGVHSSNSSNDGNDGYNNNNSADSDDANLFSFILPGSSLAVSVSQATPPLQPGVVDLLAQEEADRRGETPAGVTFLRAAQALLSDEGKVVPLPKPFLITKLVAATLRGIDADIAESLLWVVGRATETSHVPAEERATVDLMLQRASTGGSGAFISTPAAAPHTDDMHSSSSHGPAAGNVQSTAQWRSQHLRYGTRTPQQSSNSNNGRRSSSADVRAIGNRRRSSAPCHLDPSTAAGMVSSPQYGEDLTEDDYDDSDSDDVQRLSRLYSGRQWYSEKTSGRGARRRRARLPPAPAQSPVAASPSGNGSSNYGGGMPPISPVPLFPIVAPRTPFPAAGLSQQRSPPTQAAAIPEGPMLVHHHRFRYPSISGYADVAQLYLSTLEDAELLLSPHDPIYASLVLSTADLHVHDLGDHEMAAMLVNSYLADVGKEQIQSPVWDVLPTTLMPMSSTGNSAAAGSGTSITVSFPPSSEAPPAPGRGFSVTRVRQGNAGVGAGWSFSGTNASSSPNPHSLAHPPAPQQPYVPMVVPSWNDEQEKNEFLSTLRVLRQMQAFLAQL</sequence>
<feature type="region of interest" description="Disordered" evidence="1">
    <location>
        <begin position="238"/>
        <end position="270"/>
    </location>
</feature>
<feature type="compositionally biased region" description="Low complexity" evidence="1">
    <location>
        <begin position="1015"/>
        <end position="1028"/>
    </location>
</feature>
<feature type="region of interest" description="Disordered" evidence="1">
    <location>
        <begin position="2007"/>
        <end position="2034"/>
    </location>
</feature>
<feature type="region of interest" description="Disordered" evidence="1">
    <location>
        <begin position="1409"/>
        <end position="1536"/>
    </location>
</feature>
<feature type="region of interest" description="Disordered" evidence="1">
    <location>
        <begin position="768"/>
        <end position="856"/>
    </location>
</feature>
<feature type="compositionally biased region" description="Polar residues" evidence="1">
    <location>
        <begin position="781"/>
        <end position="804"/>
    </location>
</feature>
<feature type="compositionally biased region" description="Basic and acidic residues" evidence="1">
    <location>
        <begin position="246"/>
        <end position="257"/>
    </location>
</feature>
<dbReference type="OrthoDB" id="273803at2759"/>
<gene>
    <name evidence="2" type="ORF">ABL78_0942</name>
</gene>
<dbReference type="Proteomes" id="UP000038009">
    <property type="component" value="Unassembled WGS sequence"/>
</dbReference>
<feature type="region of interest" description="Disordered" evidence="1">
    <location>
        <begin position="1003"/>
        <end position="1032"/>
    </location>
</feature>
<proteinExistence type="predicted"/>
<feature type="compositionally biased region" description="Basic and acidic residues" evidence="1">
    <location>
        <begin position="1497"/>
        <end position="1517"/>
    </location>
</feature>
<feature type="region of interest" description="Disordered" evidence="1">
    <location>
        <begin position="1"/>
        <end position="20"/>
    </location>
</feature>
<feature type="compositionally biased region" description="Acidic residues" evidence="1">
    <location>
        <begin position="162"/>
        <end position="177"/>
    </location>
</feature>
<feature type="compositionally biased region" description="Pro residues" evidence="1">
    <location>
        <begin position="428"/>
        <end position="438"/>
    </location>
</feature>
<feature type="compositionally biased region" description="Polar residues" evidence="1">
    <location>
        <begin position="261"/>
        <end position="270"/>
    </location>
</feature>
<reference evidence="2 3" key="1">
    <citation type="journal article" date="2015" name="PLoS Pathog.">
        <title>Leptomonas seymouri: Adaptations to the Dixenous Life Cycle Analyzed by Genome Sequencing, Transcriptome Profiling and Co-infection with Leishmania donovani.</title>
        <authorList>
            <person name="Kraeva N."/>
            <person name="Butenko A."/>
            <person name="Hlavacova J."/>
            <person name="Kostygov A."/>
            <person name="Myskova J."/>
            <person name="Grybchuk D."/>
            <person name="Lestinova T."/>
            <person name="Votypka J."/>
            <person name="Volf P."/>
            <person name="Opperdoes F."/>
            <person name="Flegontov P."/>
            <person name="Lukes J."/>
            <person name="Yurchenko V."/>
        </authorList>
    </citation>
    <scope>NUCLEOTIDE SEQUENCE [LARGE SCALE GENOMIC DNA]</scope>
    <source>
        <strain evidence="2 3">ATCC 30220</strain>
    </source>
</reference>
<feature type="region of interest" description="Disordered" evidence="1">
    <location>
        <begin position="1666"/>
        <end position="1773"/>
    </location>
</feature>
<feature type="compositionally biased region" description="Polar residues" evidence="1">
    <location>
        <begin position="1682"/>
        <end position="1701"/>
    </location>
</feature>
<feature type="compositionally biased region" description="Basic and acidic residues" evidence="1">
    <location>
        <begin position="828"/>
        <end position="854"/>
    </location>
</feature>
<dbReference type="EMBL" id="LJSK01000013">
    <property type="protein sequence ID" value="KPI89974.1"/>
    <property type="molecule type" value="Genomic_DNA"/>
</dbReference>
<feature type="compositionally biased region" description="Low complexity" evidence="1">
    <location>
        <begin position="1714"/>
        <end position="1725"/>
    </location>
</feature>
<feature type="compositionally biased region" description="Polar residues" evidence="1">
    <location>
        <begin position="203"/>
        <end position="221"/>
    </location>
</feature>
<feature type="compositionally biased region" description="Low complexity" evidence="1">
    <location>
        <begin position="1809"/>
        <end position="1822"/>
    </location>
</feature>
<feature type="compositionally biased region" description="Polar residues" evidence="1">
    <location>
        <begin position="2012"/>
        <end position="2023"/>
    </location>
</feature>
<evidence type="ECO:0000313" key="2">
    <source>
        <dbReference type="EMBL" id="KPI89974.1"/>
    </source>
</evidence>
<feature type="compositionally biased region" description="Low complexity" evidence="1">
    <location>
        <begin position="1424"/>
        <end position="1433"/>
    </location>
</feature>
<evidence type="ECO:0000256" key="1">
    <source>
        <dbReference type="SAM" id="MobiDB-lite"/>
    </source>
</evidence>
<organism evidence="2 3">
    <name type="scientific">Leptomonas seymouri</name>
    <dbReference type="NCBI Taxonomy" id="5684"/>
    <lineage>
        <taxon>Eukaryota</taxon>
        <taxon>Discoba</taxon>
        <taxon>Euglenozoa</taxon>
        <taxon>Kinetoplastea</taxon>
        <taxon>Metakinetoplastina</taxon>
        <taxon>Trypanosomatida</taxon>
        <taxon>Trypanosomatidae</taxon>
        <taxon>Leishmaniinae</taxon>
        <taxon>Leptomonas</taxon>
    </lineage>
</organism>
<dbReference type="OMA" id="YRVLCTD"/>
<comment type="caution">
    <text evidence="2">The sequence shown here is derived from an EMBL/GenBank/DDBJ whole genome shotgun (WGS) entry which is preliminary data.</text>
</comment>
<feature type="compositionally biased region" description="Low complexity" evidence="1">
    <location>
        <begin position="1519"/>
        <end position="1536"/>
    </location>
</feature>